<dbReference type="GO" id="GO:0005829">
    <property type="term" value="C:cytosol"/>
    <property type="evidence" value="ECO:0007669"/>
    <property type="project" value="TreeGrafter"/>
</dbReference>
<dbReference type="GO" id="GO:0005635">
    <property type="term" value="C:nuclear envelope"/>
    <property type="evidence" value="ECO:0007669"/>
    <property type="project" value="TreeGrafter"/>
</dbReference>
<dbReference type="EMBL" id="MU006573">
    <property type="protein sequence ID" value="KAF2747263.1"/>
    <property type="molecule type" value="Genomic_DNA"/>
</dbReference>
<accession>A0A6A6VAY0</accession>
<organism evidence="6 7">
    <name type="scientific">Sporormia fimetaria CBS 119925</name>
    <dbReference type="NCBI Taxonomy" id="1340428"/>
    <lineage>
        <taxon>Eukaryota</taxon>
        <taxon>Fungi</taxon>
        <taxon>Dikarya</taxon>
        <taxon>Ascomycota</taxon>
        <taxon>Pezizomycotina</taxon>
        <taxon>Dothideomycetes</taxon>
        <taxon>Pleosporomycetidae</taxon>
        <taxon>Pleosporales</taxon>
        <taxon>Sporormiaceae</taxon>
        <taxon>Sporormia</taxon>
    </lineage>
</organism>
<dbReference type="InterPro" id="IPR016024">
    <property type="entry name" value="ARM-type_fold"/>
</dbReference>
<dbReference type="SMART" id="SM00913">
    <property type="entry name" value="IBN_N"/>
    <property type="match status" value="1"/>
</dbReference>
<gene>
    <name evidence="6" type="ORF">M011DRAFT_467787</name>
</gene>
<protein>
    <submittedName>
        <fullName evidence="6">ARM repeat-containing protein</fullName>
    </submittedName>
</protein>
<dbReference type="PROSITE" id="PS50166">
    <property type="entry name" value="IMPORTIN_B_NT"/>
    <property type="match status" value="1"/>
</dbReference>
<evidence type="ECO:0000256" key="4">
    <source>
        <dbReference type="ARBA" id="ARBA00023242"/>
    </source>
</evidence>
<dbReference type="Gene3D" id="1.25.10.10">
    <property type="entry name" value="Leucine-rich Repeat Variant"/>
    <property type="match status" value="1"/>
</dbReference>
<dbReference type="InterPro" id="IPR056840">
    <property type="entry name" value="HEAT_IPO9_central"/>
</dbReference>
<keyword evidence="3" id="KW-0653">Protein transport</keyword>
<evidence type="ECO:0000259" key="5">
    <source>
        <dbReference type="PROSITE" id="PS50166"/>
    </source>
</evidence>
<dbReference type="Pfam" id="PF25018">
    <property type="entry name" value="HEAT_IPO9_c"/>
    <property type="match status" value="1"/>
</dbReference>
<dbReference type="OrthoDB" id="431626at2759"/>
<reference evidence="6" key="1">
    <citation type="journal article" date="2020" name="Stud. Mycol.">
        <title>101 Dothideomycetes genomes: a test case for predicting lifestyles and emergence of pathogens.</title>
        <authorList>
            <person name="Haridas S."/>
            <person name="Albert R."/>
            <person name="Binder M."/>
            <person name="Bloem J."/>
            <person name="Labutti K."/>
            <person name="Salamov A."/>
            <person name="Andreopoulos B."/>
            <person name="Baker S."/>
            <person name="Barry K."/>
            <person name="Bills G."/>
            <person name="Bluhm B."/>
            <person name="Cannon C."/>
            <person name="Castanera R."/>
            <person name="Culley D."/>
            <person name="Daum C."/>
            <person name="Ezra D."/>
            <person name="Gonzalez J."/>
            <person name="Henrissat B."/>
            <person name="Kuo A."/>
            <person name="Liang C."/>
            <person name="Lipzen A."/>
            <person name="Lutzoni F."/>
            <person name="Magnuson J."/>
            <person name="Mondo S."/>
            <person name="Nolan M."/>
            <person name="Ohm R."/>
            <person name="Pangilinan J."/>
            <person name="Park H.-J."/>
            <person name="Ramirez L."/>
            <person name="Alfaro M."/>
            <person name="Sun H."/>
            <person name="Tritt A."/>
            <person name="Yoshinaga Y."/>
            <person name="Zwiers L.-H."/>
            <person name="Turgeon B."/>
            <person name="Goodwin S."/>
            <person name="Spatafora J."/>
            <person name="Crous P."/>
            <person name="Grigoriev I."/>
        </authorList>
    </citation>
    <scope>NUCLEOTIDE SEQUENCE</scope>
    <source>
        <strain evidence="6">CBS 119925</strain>
    </source>
</reference>
<dbReference type="InterPro" id="IPR001494">
    <property type="entry name" value="Importin-beta_N"/>
</dbReference>
<comment type="subcellular location">
    <subcellularLocation>
        <location evidence="1">Nucleus</location>
    </subcellularLocation>
</comment>
<evidence type="ECO:0000256" key="2">
    <source>
        <dbReference type="ARBA" id="ARBA00022448"/>
    </source>
</evidence>
<evidence type="ECO:0000256" key="1">
    <source>
        <dbReference type="ARBA" id="ARBA00004123"/>
    </source>
</evidence>
<evidence type="ECO:0000256" key="3">
    <source>
        <dbReference type="ARBA" id="ARBA00022927"/>
    </source>
</evidence>
<dbReference type="InterPro" id="IPR011989">
    <property type="entry name" value="ARM-like"/>
</dbReference>
<keyword evidence="7" id="KW-1185">Reference proteome</keyword>
<dbReference type="PANTHER" id="PTHR10997">
    <property type="entry name" value="IMPORTIN-7, 8, 11"/>
    <property type="match status" value="1"/>
</dbReference>
<dbReference type="FunFam" id="1.25.10.10:FF:000373">
    <property type="entry name" value="Importin beta-5 subunit, putative"/>
    <property type="match status" value="1"/>
</dbReference>
<dbReference type="GO" id="GO:0031267">
    <property type="term" value="F:small GTPase binding"/>
    <property type="evidence" value="ECO:0007669"/>
    <property type="project" value="InterPro"/>
</dbReference>
<dbReference type="PANTHER" id="PTHR10997:SF9">
    <property type="entry name" value="IMPORTIN-9"/>
    <property type="match status" value="1"/>
</dbReference>
<keyword evidence="4" id="KW-0539">Nucleus</keyword>
<dbReference type="SUPFAM" id="SSF48371">
    <property type="entry name" value="ARM repeat"/>
    <property type="match status" value="1"/>
</dbReference>
<evidence type="ECO:0000313" key="6">
    <source>
        <dbReference type="EMBL" id="KAF2747263.1"/>
    </source>
</evidence>
<keyword evidence="2" id="KW-0813">Transport</keyword>
<dbReference type="Pfam" id="PF03810">
    <property type="entry name" value="IBN_N"/>
    <property type="match status" value="1"/>
</dbReference>
<evidence type="ECO:0000313" key="7">
    <source>
        <dbReference type="Proteomes" id="UP000799440"/>
    </source>
</evidence>
<dbReference type="GO" id="GO:0006606">
    <property type="term" value="P:protein import into nucleus"/>
    <property type="evidence" value="ECO:0007669"/>
    <property type="project" value="TreeGrafter"/>
</dbReference>
<feature type="domain" description="Importin N-terminal" evidence="5">
    <location>
        <begin position="23"/>
        <end position="103"/>
    </location>
</feature>
<name>A0A6A6VAY0_9PLEO</name>
<sequence>MEEQLVRLLAAAQSPNAQPRKEAEHQLHQLWAHPEYAPALVSIGSHDSVPEDIRQLALLTLKQFVTWYWSSQFDEFKGQGNEVLVPEEVKIRVRSALLDLVIADRPERKIKSVASYAVSKIASIDFPEQWPDLLPQLMHAISNGSEAQLHGALRVLSDLVDEAFGEEQFFRVAKDLVKVVHDVAVADGRKTTLRALAVSVFRGCFDILETVMEEHKAEVKAFAEEVLNQWTPFLIETMNTRLPPAPSDQEETDETPNAEAFKGMVKLKLQVVKVLMRIRSVFPAMLSPQSAVLFQATWQELSSLKDAYNQMYIHEDRQSRMEDPDGLPYTLDFLVLEELDFMQACLRAPPVRSQLERDLQAAPNAENTWVTEVMKLAVSYAQITTEEEGLWEIDVNIFLSEETSVTANYTPRTACGDLVIKLGEWLQQPTLDGLLSYTRTLYTTTQSWKEKEASLYVLNQLLSDFLDVDKRISPNSANGFIDFIRYAIQEPEPFLRARGYLVAGSLVRAAGDALQQAATSFLEACLHAITNDDSDIVRVSCIRALQYYLQALPRSITQPLQPAIITAISGYLSGQDMQELAESDDLTVTLVETLRDAILLDTRIAYTGPGLDLLLTIASHGANNFQLTMLVNETFEEVTTTIAEMGGDAYIQLCTKILPALNGALDVGNLTEENNLTTLAADLLSLLAEYGPSPLPNGFVQATMPKLNRILLGATDEELLKSATVAVKNILAHADQQLFDWHSDEGKGGLEVVLIIIDRLLSPAVNDDAAGEVGSLAAEVVEKAGGERLGPYLPQLLRAVAVRLGSATRAQFIQSLTLVFIRLSLNNAPEVVDFLAGLDIDGVSGLQVVLSKWLENSIDFTGFDEIRQNVIALSKLYDLKDPRIAQIRVKGDLIVRNDGRIMTRSRARQNPDEYTIIPAPLKILKVLIIELTATSSNRELDAAAAAELAEEGGSDADEWEDEPNAFLELSGGLTKEQIMAYASDDGPGSNRQRDDETQAFLVEWFKHAAARQGFKEEWDLLTPEEQAKLAESAS</sequence>
<proteinExistence type="predicted"/>
<dbReference type="AlphaFoldDB" id="A0A6A6VAY0"/>
<dbReference type="Proteomes" id="UP000799440">
    <property type="component" value="Unassembled WGS sequence"/>
</dbReference>